<evidence type="ECO:0000313" key="8">
    <source>
        <dbReference type="EMBL" id="ROL55238.1"/>
    </source>
</evidence>
<dbReference type="GO" id="GO:0005774">
    <property type="term" value="C:vacuolar membrane"/>
    <property type="evidence" value="ECO:0007669"/>
    <property type="project" value="TreeGrafter"/>
</dbReference>
<dbReference type="Pfam" id="PF15012">
    <property type="entry name" value="DUF4519"/>
    <property type="match status" value="1"/>
</dbReference>
<feature type="transmembrane region" description="Helical" evidence="6">
    <location>
        <begin position="386"/>
        <end position="407"/>
    </location>
</feature>
<dbReference type="Pfam" id="PF01490">
    <property type="entry name" value="Aa_trans"/>
    <property type="match status" value="1"/>
</dbReference>
<keyword evidence="9" id="KW-1185">Reference proteome</keyword>
<keyword evidence="3 6" id="KW-1133">Transmembrane helix</keyword>
<comment type="subcellular location">
    <subcellularLocation>
        <location evidence="1">Membrane</location>
        <topology evidence="1">Multi-pass membrane protein</topology>
    </subcellularLocation>
</comment>
<dbReference type="EMBL" id="RJVU01001449">
    <property type="protein sequence ID" value="ROL55238.1"/>
    <property type="molecule type" value="Genomic_DNA"/>
</dbReference>
<dbReference type="OrthoDB" id="1684102at2759"/>
<feature type="region of interest" description="Disordered" evidence="5">
    <location>
        <begin position="1"/>
        <end position="22"/>
    </location>
</feature>
<feature type="transmembrane region" description="Helical" evidence="6">
    <location>
        <begin position="225"/>
        <end position="244"/>
    </location>
</feature>
<reference evidence="8 9" key="1">
    <citation type="submission" date="2018-10" db="EMBL/GenBank/DDBJ databases">
        <title>Genome assembly for a Yunnan-Guizhou Plateau 3E fish, Anabarilius grahami (Regan), and its evolutionary and genetic applications.</title>
        <authorList>
            <person name="Jiang W."/>
        </authorList>
    </citation>
    <scope>NUCLEOTIDE SEQUENCE [LARGE SCALE GENOMIC DNA]</scope>
    <source>
        <strain evidence="8">AG-KIZ</strain>
        <tissue evidence="8">Muscle</tissue>
    </source>
</reference>
<dbReference type="GO" id="GO:0015193">
    <property type="term" value="F:L-proline transmembrane transporter activity"/>
    <property type="evidence" value="ECO:0007669"/>
    <property type="project" value="TreeGrafter"/>
</dbReference>
<dbReference type="GO" id="GO:0015180">
    <property type="term" value="F:L-alanine transmembrane transporter activity"/>
    <property type="evidence" value="ECO:0007669"/>
    <property type="project" value="TreeGrafter"/>
</dbReference>
<proteinExistence type="predicted"/>
<evidence type="ECO:0000256" key="1">
    <source>
        <dbReference type="ARBA" id="ARBA00004141"/>
    </source>
</evidence>
<feature type="transmembrane region" description="Helical" evidence="6">
    <location>
        <begin position="355"/>
        <end position="374"/>
    </location>
</feature>
<feature type="transmembrane region" description="Helical" evidence="6">
    <location>
        <begin position="30"/>
        <end position="52"/>
    </location>
</feature>
<feature type="compositionally biased region" description="Basic and acidic residues" evidence="5">
    <location>
        <begin position="9"/>
        <end position="22"/>
    </location>
</feature>
<dbReference type="PANTHER" id="PTHR22950">
    <property type="entry name" value="AMINO ACID TRANSPORTER"/>
    <property type="match status" value="1"/>
</dbReference>
<keyword evidence="2 6" id="KW-0812">Transmembrane</keyword>
<name>A0A3N0ZB82_ANAGA</name>
<dbReference type="PANTHER" id="PTHR22950:SF190">
    <property type="entry name" value="NEUTRAL AMINO ACID UNIPORTER 4"/>
    <property type="match status" value="1"/>
</dbReference>
<feature type="transmembrane region" description="Helical" evidence="6">
    <location>
        <begin position="313"/>
        <end position="335"/>
    </location>
</feature>
<dbReference type="InterPro" id="IPR027960">
    <property type="entry name" value="DUF4519"/>
</dbReference>
<organism evidence="8 9">
    <name type="scientific">Anabarilius grahami</name>
    <name type="common">Kanglang fish</name>
    <name type="synonym">Barilius grahami</name>
    <dbReference type="NCBI Taxonomy" id="495550"/>
    <lineage>
        <taxon>Eukaryota</taxon>
        <taxon>Metazoa</taxon>
        <taxon>Chordata</taxon>
        <taxon>Craniata</taxon>
        <taxon>Vertebrata</taxon>
        <taxon>Euteleostomi</taxon>
        <taxon>Actinopterygii</taxon>
        <taxon>Neopterygii</taxon>
        <taxon>Teleostei</taxon>
        <taxon>Ostariophysi</taxon>
        <taxon>Cypriniformes</taxon>
        <taxon>Xenocyprididae</taxon>
        <taxon>Xenocypridinae</taxon>
        <taxon>Xenocypridinae incertae sedis</taxon>
        <taxon>Anabarilius</taxon>
    </lineage>
</organism>
<keyword evidence="4 6" id="KW-0472">Membrane</keyword>
<dbReference type="SUPFAM" id="SSF46689">
    <property type="entry name" value="Homeodomain-like"/>
    <property type="match status" value="1"/>
</dbReference>
<evidence type="ECO:0000256" key="3">
    <source>
        <dbReference type="ARBA" id="ARBA00022989"/>
    </source>
</evidence>
<evidence type="ECO:0000313" key="9">
    <source>
        <dbReference type="Proteomes" id="UP000281406"/>
    </source>
</evidence>
<dbReference type="AlphaFoldDB" id="A0A3N0ZB82"/>
<feature type="domain" description="Amino acid transporter transmembrane" evidence="7">
    <location>
        <begin position="139"/>
        <end position="586"/>
    </location>
</feature>
<accession>A0A3N0ZB82</accession>
<evidence type="ECO:0000256" key="6">
    <source>
        <dbReference type="SAM" id="Phobius"/>
    </source>
</evidence>
<evidence type="ECO:0000256" key="2">
    <source>
        <dbReference type="ARBA" id="ARBA00022692"/>
    </source>
</evidence>
<evidence type="ECO:0000256" key="5">
    <source>
        <dbReference type="SAM" id="MobiDB-lite"/>
    </source>
</evidence>
<comment type="caution">
    <text evidence="8">The sequence shown here is derived from an EMBL/GenBank/DDBJ whole genome shotgun (WGS) entry which is preliminary data.</text>
</comment>
<gene>
    <name evidence="8" type="ORF">DPX16_5748</name>
</gene>
<evidence type="ECO:0000259" key="7">
    <source>
        <dbReference type="Pfam" id="PF01490"/>
    </source>
</evidence>
<feature type="transmembrane region" description="Helical" evidence="6">
    <location>
        <begin position="289"/>
        <end position="306"/>
    </location>
</feature>
<feature type="transmembrane region" description="Helical" evidence="6">
    <location>
        <begin position="168"/>
        <end position="194"/>
    </location>
</feature>
<evidence type="ECO:0000256" key="4">
    <source>
        <dbReference type="ARBA" id="ARBA00023136"/>
    </source>
</evidence>
<dbReference type="Proteomes" id="UP000281406">
    <property type="component" value="Unassembled WGS sequence"/>
</dbReference>
<dbReference type="InterPro" id="IPR009057">
    <property type="entry name" value="Homeodomain-like_sf"/>
</dbReference>
<protein>
    <submittedName>
        <fullName evidence="8">Proton-coupled amino acid transporter 4</fullName>
    </submittedName>
</protein>
<dbReference type="InterPro" id="IPR013057">
    <property type="entry name" value="AA_transpt_TM"/>
</dbReference>
<sequence length="614" mass="67464">MRQLKGKPKKESWKDKKERKQAMHEAREQVTTVVLPTLVVLVLLIVLFVYVATRPGAIELDSYCGLFGATTGSSTGPVMVAFDAGESNRGAAEISALLRVPTHQSTRGHMEMMTPLMEEAGGEEEDVDADEDSEHLTQGITFTQTLLHLLKGNIGTGLLGLPLAVKNAGIVLGPVSLVLMGVVCVHCMHILVNCSHQLSERLKRSPLGYSDTVAVAMETSSSQHLVNFFLVLTQLGFCSVYFVFLAENIKQVMEGTRLNASVETVLLYSNSSEEGAVSPDTPSAAGLDLRLYMVFLLPFIIVLTFIRDLRNMAVLSAIANLCMAISLILIFTYILNDVSDPRRLPYASTWRKFPFFFGTAIFAFEGIGVVLPLENQMREPKRFPQALNIGMGFIIVLYVTLATLGYLCFTDDIKGSITLNLPHDSCTMPQMTQVLRECAIGMLTAGMSTRAVAHELNVNFSTIRRLQRHFREFGSTSNRPHNRRPRVTTPAQDLHIQHLHLQDHLRPATRTTAATIGVTAVLIPRLDLVISLVGAVSSSALALIFPPLVELVAFPSQPPPPLLLLKDLSIAVLGFIGFLTGTYVTIEEIIYPDDQEQTRLHDDGNWTTPTTSPP</sequence>